<dbReference type="SMART" id="SM00220">
    <property type="entry name" value="S_TKc"/>
    <property type="match status" value="1"/>
</dbReference>
<gene>
    <name evidence="14" type="ORF">SmJEL517_g03038</name>
</gene>
<dbReference type="GO" id="GO:0007165">
    <property type="term" value="P:signal transduction"/>
    <property type="evidence" value="ECO:0007669"/>
    <property type="project" value="TreeGrafter"/>
</dbReference>
<dbReference type="PANTHER" id="PTHR24056">
    <property type="entry name" value="CELL DIVISION PROTEIN KINASE"/>
    <property type="match status" value="1"/>
</dbReference>
<dbReference type="GO" id="GO:0000307">
    <property type="term" value="C:cyclin-dependent protein kinase holoenzyme complex"/>
    <property type="evidence" value="ECO:0007669"/>
    <property type="project" value="TreeGrafter"/>
</dbReference>
<evidence type="ECO:0000256" key="5">
    <source>
        <dbReference type="ARBA" id="ARBA00022741"/>
    </source>
</evidence>
<comment type="catalytic activity">
    <reaction evidence="11">
        <text>L-seryl-[protein] + ATP = O-phospho-L-seryl-[protein] + ADP + H(+)</text>
        <dbReference type="Rhea" id="RHEA:17989"/>
        <dbReference type="Rhea" id="RHEA-COMP:9863"/>
        <dbReference type="Rhea" id="RHEA-COMP:11604"/>
        <dbReference type="ChEBI" id="CHEBI:15378"/>
        <dbReference type="ChEBI" id="CHEBI:29999"/>
        <dbReference type="ChEBI" id="CHEBI:30616"/>
        <dbReference type="ChEBI" id="CHEBI:83421"/>
        <dbReference type="ChEBI" id="CHEBI:456216"/>
        <dbReference type="EC" id="2.7.11.22"/>
    </reaction>
</comment>
<comment type="caution">
    <text evidence="14">The sequence shown here is derived from an EMBL/GenBank/DDBJ whole genome shotgun (WGS) entry which is preliminary data.</text>
</comment>
<dbReference type="GO" id="GO:0005524">
    <property type="term" value="F:ATP binding"/>
    <property type="evidence" value="ECO:0007669"/>
    <property type="project" value="UniProtKB-UniRule"/>
</dbReference>
<evidence type="ECO:0000256" key="9">
    <source>
        <dbReference type="ARBA" id="ARBA00039266"/>
    </source>
</evidence>
<evidence type="ECO:0000256" key="4">
    <source>
        <dbReference type="ARBA" id="ARBA00022679"/>
    </source>
</evidence>
<dbReference type="InterPro" id="IPR000719">
    <property type="entry name" value="Prot_kinase_dom"/>
</dbReference>
<dbReference type="Gene3D" id="3.30.200.20">
    <property type="entry name" value="Phosphorylase Kinase, domain 1"/>
    <property type="match status" value="1"/>
</dbReference>
<dbReference type="EMBL" id="QEAO01000014">
    <property type="protein sequence ID" value="TPX34307.1"/>
    <property type="molecule type" value="Genomic_DNA"/>
</dbReference>
<keyword evidence="15" id="KW-1185">Reference proteome</keyword>
<organism evidence="14 15">
    <name type="scientific">Synchytrium microbalum</name>
    <dbReference type="NCBI Taxonomy" id="1806994"/>
    <lineage>
        <taxon>Eukaryota</taxon>
        <taxon>Fungi</taxon>
        <taxon>Fungi incertae sedis</taxon>
        <taxon>Chytridiomycota</taxon>
        <taxon>Chytridiomycota incertae sedis</taxon>
        <taxon>Chytridiomycetes</taxon>
        <taxon>Synchytriales</taxon>
        <taxon>Synchytriaceae</taxon>
        <taxon>Synchytrium</taxon>
    </lineage>
</organism>
<dbReference type="Pfam" id="PF00069">
    <property type="entry name" value="Pkinase"/>
    <property type="match status" value="1"/>
</dbReference>
<comment type="catalytic activity">
    <reaction evidence="10">
        <text>L-threonyl-[protein] + ATP = O-phospho-L-threonyl-[protein] + ADP + H(+)</text>
        <dbReference type="Rhea" id="RHEA:46608"/>
        <dbReference type="Rhea" id="RHEA-COMP:11060"/>
        <dbReference type="Rhea" id="RHEA-COMP:11605"/>
        <dbReference type="ChEBI" id="CHEBI:15378"/>
        <dbReference type="ChEBI" id="CHEBI:30013"/>
        <dbReference type="ChEBI" id="CHEBI:30616"/>
        <dbReference type="ChEBI" id="CHEBI:61977"/>
        <dbReference type="ChEBI" id="CHEBI:456216"/>
        <dbReference type="EC" id="2.7.11.22"/>
    </reaction>
</comment>
<keyword evidence="8" id="KW-0539">Nucleus</keyword>
<dbReference type="InterPro" id="IPR050108">
    <property type="entry name" value="CDK"/>
</dbReference>
<dbReference type="InterPro" id="IPR017441">
    <property type="entry name" value="Protein_kinase_ATP_BS"/>
</dbReference>
<reference evidence="14 15" key="1">
    <citation type="journal article" date="2019" name="Sci. Rep.">
        <title>Comparative genomics of chytrid fungi reveal insights into the obligate biotrophic and pathogenic lifestyle of Synchytrium endobioticum.</title>
        <authorList>
            <person name="van de Vossenberg B.T.L.H."/>
            <person name="Warris S."/>
            <person name="Nguyen H.D.T."/>
            <person name="van Gent-Pelzer M.P.E."/>
            <person name="Joly D.L."/>
            <person name="van de Geest H.C."/>
            <person name="Bonants P.J.M."/>
            <person name="Smith D.S."/>
            <person name="Levesque C.A."/>
            <person name="van der Lee T.A.J."/>
        </authorList>
    </citation>
    <scope>NUCLEOTIDE SEQUENCE [LARGE SCALE GENOMIC DNA]</scope>
    <source>
        <strain evidence="14 15">JEL517</strain>
    </source>
</reference>
<name>A0A507BZS9_9FUNG</name>
<keyword evidence="6" id="KW-0418">Kinase</keyword>
<dbReference type="OrthoDB" id="1732493at2759"/>
<dbReference type="Proteomes" id="UP000319731">
    <property type="component" value="Unassembled WGS sequence"/>
</dbReference>
<keyword evidence="4" id="KW-0808">Transferase</keyword>
<dbReference type="RefSeq" id="XP_031025071.1">
    <property type="nucleotide sequence ID" value="XM_031168966.1"/>
</dbReference>
<dbReference type="InterPro" id="IPR011009">
    <property type="entry name" value="Kinase-like_dom_sf"/>
</dbReference>
<accession>A0A507BZS9</accession>
<protein>
    <recommendedName>
        <fullName evidence="9">Cyclin-dependent kinase 1</fullName>
        <ecNumber evidence="2">2.7.11.22</ecNumber>
    </recommendedName>
</protein>
<evidence type="ECO:0000256" key="2">
    <source>
        <dbReference type="ARBA" id="ARBA00012425"/>
    </source>
</evidence>
<dbReference type="GO" id="GO:0000082">
    <property type="term" value="P:G1/S transition of mitotic cell cycle"/>
    <property type="evidence" value="ECO:0007669"/>
    <property type="project" value="TreeGrafter"/>
</dbReference>
<dbReference type="GeneID" id="42004263"/>
<sequence length="304" mass="34499">MLGAPSSTANIWMSYEKLEKLGQGVYGKVYKARDRRESTTVAVKKTAFERGGVSATTVREVALLKGLNHINIVKVLDVQTFNEKPFVYMVLEYADTDLNQYIKTFRTESAGLPQSDVKHFLKQLLDGIAHCHGRRTLHRDLKPSNLLVTSDKTLKIADFGLSRCYSIPGKAYSPEVVTVLYRAPELLLGQREYSMAVDVWSIGCIFAEMVRGQPLFWADSEQATLHELFRKLGSPTADDFPFELNQPLPAQNRSPEQTLDKYVTGLEPAGVWLLKDMLEYNPSRRIRAHRAAQHAFFFQQQQQQ</sequence>
<dbReference type="GO" id="GO:0005634">
    <property type="term" value="C:nucleus"/>
    <property type="evidence" value="ECO:0007669"/>
    <property type="project" value="UniProtKB-SubCell"/>
</dbReference>
<evidence type="ECO:0000256" key="1">
    <source>
        <dbReference type="ARBA" id="ARBA00004123"/>
    </source>
</evidence>
<comment type="subcellular location">
    <subcellularLocation>
        <location evidence="1">Nucleus</location>
    </subcellularLocation>
</comment>
<dbReference type="GO" id="GO:0010389">
    <property type="term" value="P:regulation of G2/M transition of mitotic cell cycle"/>
    <property type="evidence" value="ECO:0007669"/>
    <property type="project" value="TreeGrafter"/>
</dbReference>
<dbReference type="GO" id="GO:0010468">
    <property type="term" value="P:regulation of gene expression"/>
    <property type="evidence" value="ECO:0007669"/>
    <property type="project" value="TreeGrafter"/>
</dbReference>
<dbReference type="FunFam" id="1.10.510.10:FF:000624">
    <property type="entry name" value="Mitogen-activated protein kinase"/>
    <property type="match status" value="1"/>
</dbReference>
<dbReference type="Gene3D" id="1.10.510.10">
    <property type="entry name" value="Transferase(Phosphotransferase) domain 1"/>
    <property type="match status" value="1"/>
</dbReference>
<dbReference type="CDD" id="cd07829">
    <property type="entry name" value="STKc_CDK_like"/>
    <property type="match status" value="1"/>
</dbReference>
<keyword evidence="7 12" id="KW-0067">ATP-binding</keyword>
<dbReference type="GO" id="GO:0005737">
    <property type="term" value="C:cytoplasm"/>
    <property type="evidence" value="ECO:0007669"/>
    <property type="project" value="TreeGrafter"/>
</dbReference>
<proteinExistence type="predicted"/>
<dbReference type="SUPFAM" id="SSF56112">
    <property type="entry name" value="Protein kinase-like (PK-like)"/>
    <property type="match status" value="1"/>
</dbReference>
<evidence type="ECO:0000256" key="12">
    <source>
        <dbReference type="PROSITE-ProRule" id="PRU10141"/>
    </source>
</evidence>
<dbReference type="PROSITE" id="PS50011">
    <property type="entry name" value="PROTEIN_KINASE_DOM"/>
    <property type="match status" value="1"/>
</dbReference>
<evidence type="ECO:0000256" key="3">
    <source>
        <dbReference type="ARBA" id="ARBA00022527"/>
    </source>
</evidence>
<dbReference type="GO" id="GO:0030332">
    <property type="term" value="F:cyclin binding"/>
    <property type="evidence" value="ECO:0007669"/>
    <property type="project" value="TreeGrafter"/>
</dbReference>
<dbReference type="PROSITE" id="PS00107">
    <property type="entry name" value="PROTEIN_KINASE_ATP"/>
    <property type="match status" value="1"/>
</dbReference>
<dbReference type="GO" id="GO:0004693">
    <property type="term" value="F:cyclin-dependent protein serine/threonine kinase activity"/>
    <property type="evidence" value="ECO:0007669"/>
    <property type="project" value="UniProtKB-EC"/>
</dbReference>
<feature type="domain" description="Protein kinase" evidence="13">
    <location>
        <begin position="15"/>
        <end position="297"/>
    </location>
</feature>
<evidence type="ECO:0000256" key="10">
    <source>
        <dbReference type="ARBA" id="ARBA00047811"/>
    </source>
</evidence>
<evidence type="ECO:0000259" key="13">
    <source>
        <dbReference type="PROSITE" id="PS50011"/>
    </source>
</evidence>
<keyword evidence="3" id="KW-0723">Serine/threonine-protein kinase</keyword>
<evidence type="ECO:0000256" key="6">
    <source>
        <dbReference type="ARBA" id="ARBA00022777"/>
    </source>
</evidence>
<feature type="binding site" evidence="12">
    <location>
        <position position="45"/>
    </location>
    <ligand>
        <name>ATP</name>
        <dbReference type="ChEBI" id="CHEBI:30616"/>
    </ligand>
</feature>
<dbReference type="PANTHER" id="PTHR24056:SF254">
    <property type="entry name" value="CYCLIN-DEPENDENT KINASE 2"/>
    <property type="match status" value="1"/>
</dbReference>
<evidence type="ECO:0000256" key="7">
    <source>
        <dbReference type="ARBA" id="ARBA00022840"/>
    </source>
</evidence>
<dbReference type="AlphaFoldDB" id="A0A507BZS9"/>
<evidence type="ECO:0000313" key="14">
    <source>
        <dbReference type="EMBL" id="TPX34307.1"/>
    </source>
</evidence>
<keyword evidence="5 12" id="KW-0547">Nucleotide-binding</keyword>
<evidence type="ECO:0000256" key="8">
    <source>
        <dbReference type="ARBA" id="ARBA00023242"/>
    </source>
</evidence>
<evidence type="ECO:0000256" key="11">
    <source>
        <dbReference type="ARBA" id="ARBA00048367"/>
    </source>
</evidence>
<dbReference type="STRING" id="1806994.A0A507BZS9"/>
<evidence type="ECO:0000313" key="15">
    <source>
        <dbReference type="Proteomes" id="UP000319731"/>
    </source>
</evidence>
<dbReference type="EC" id="2.7.11.22" evidence="2"/>